<name>A0A9W7F8G8_9STRA</name>
<dbReference type="AlphaFoldDB" id="A0A9W7F8G8"/>
<dbReference type="InterPro" id="IPR032675">
    <property type="entry name" value="LRR_dom_sf"/>
</dbReference>
<organism evidence="1 2">
    <name type="scientific">Triparma laevis f. longispina</name>
    <dbReference type="NCBI Taxonomy" id="1714387"/>
    <lineage>
        <taxon>Eukaryota</taxon>
        <taxon>Sar</taxon>
        <taxon>Stramenopiles</taxon>
        <taxon>Ochrophyta</taxon>
        <taxon>Bolidophyceae</taxon>
        <taxon>Parmales</taxon>
        <taxon>Triparmaceae</taxon>
        <taxon>Triparma</taxon>
    </lineage>
</organism>
<reference evidence="2" key="1">
    <citation type="journal article" date="2023" name="Commun. Biol.">
        <title>Genome analysis of Parmales, the sister group of diatoms, reveals the evolutionary specialization of diatoms from phago-mixotrophs to photoautotrophs.</title>
        <authorList>
            <person name="Ban H."/>
            <person name="Sato S."/>
            <person name="Yoshikawa S."/>
            <person name="Yamada K."/>
            <person name="Nakamura Y."/>
            <person name="Ichinomiya M."/>
            <person name="Sato N."/>
            <person name="Blanc-Mathieu R."/>
            <person name="Endo H."/>
            <person name="Kuwata A."/>
            <person name="Ogata H."/>
        </authorList>
    </citation>
    <scope>NUCLEOTIDE SEQUENCE [LARGE SCALE GENOMIC DNA]</scope>
    <source>
        <strain evidence="2">NIES 3700</strain>
    </source>
</reference>
<dbReference type="OrthoDB" id="415426at2759"/>
<dbReference type="Pfam" id="PF13306">
    <property type="entry name" value="LRR_5"/>
    <property type="match status" value="1"/>
</dbReference>
<comment type="caution">
    <text evidence="1">The sequence shown here is derived from an EMBL/GenBank/DDBJ whole genome shotgun (WGS) entry which is preliminary data.</text>
</comment>
<accession>A0A9W7F8G8</accession>
<evidence type="ECO:0000313" key="2">
    <source>
        <dbReference type="Proteomes" id="UP001165122"/>
    </source>
</evidence>
<dbReference type="Proteomes" id="UP001165122">
    <property type="component" value="Unassembled WGS sequence"/>
</dbReference>
<evidence type="ECO:0000313" key="1">
    <source>
        <dbReference type="EMBL" id="GMI06476.1"/>
    </source>
</evidence>
<dbReference type="Gene3D" id="3.80.10.10">
    <property type="entry name" value="Ribonuclease Inhibitor"/>
    <property type="match status" value="1"/>
</dbReference>
<dbReference type="InterPro" id="IPR026906">
    <property type="entry name" value="LRR_5"/>
</dbReference>
<sequence>MAAENPTTLTTVSTVPSTNYQFMHKPEFRSHFVEFVHVQVLMALRFTTKAWKAVAEEAFCRCTSLTTVSFPTTLKPIGGWAFLRCSSLDNVDLLHTKPQEIGDAVFIDCSELTSMTILDSIQTLGGDVFAFCFKLRPSHIDTHNSEAVVAHLRSNQNQL</sequence>
<keyword evidence="2" id="KW-1185">Reference proteome</keyword>
<proteinExistence type="predicted"/>
<protein>
    <submittedName>
        <fullName evidence="1">Uncharacterized protein</fullName>
    </submittedName>
</protein>
<dbReference type="SUPFAM" id="SSF52058">
    <property type="entry name" value="L domain-like"/>
    <property type="match status" value="1"/>
</dbReference>
<gene>
    <name evidence="1" type="ORF">TrLO_g11806</name>
</gene>
<dbReference type="EMBL" id="BRXW01000100">
    <property type="protein sequence ID" value="GMI06476.1"/>
    <property type="molecule type" value="Genomic_DNA"/>
</dbReference>